<proteinExistence type="predicted"/>
<evidence type="ECO:0008006" key="19">
    <source>
        <dbReference type="Google" id="ProtNLM"/>
    </source>
</evidence>
<feature type="domain" description="PTS EIIA type-2" evidence="14">
    <location>
        <begin position="4"/>
        <end position="148"/>
    </location>
</feature>
<evidence type="ECO:0000256" key="4">
    <source>
        <dbReference type="ARBA" id="ARBA00022553"/>
    </source>
</evidence>
<evidence type="ECO:0000256" key="6">
    <source>
        <dbReference type="ARBA" id="ARBA00022679"/>
    </source>
</evidence>
<evidence type="ECO:0000256" key="10">
    <source>
        <dbReference type="ARBA" id="ARBA00022989"/>
    </source>
</evidence>
<dbReference type="PROSITE" id="PS51099">
    <property type="entry name" value="PTS_EIIB_TYPE_2"/>
    <property type="match status" value="1"/>
</dbReference>
<feature type="transmembrane region" description="Helical" evidence="13">
    <location>
        <begin position="648"/>
        <end position="666"/>
    </location>
</feature>
<feature type="transmembrane region" description="Helical" evidence="13">
    <location>
        <begin position="400"/>
        <end position="423"/>
    </location>
</feature>
<evidence type="ECO:0000256" key="12">
    <source>
        <dbReference type="SAM" id="MobiDB-lite"/>
    </source>
</evidence>
<dbReference type="InterPro" id="IPR003353">
    <property type="entry name" value="PTS_IIB_fruc"/>
</dbReference>
<dbReference type="PANTHER" id="PTHR30505">
    <property type="entry name" value="FRUCTOSE-LIKE PERMEASE"/>
    <property type="match status" value="1"/>
</dbReference>
<keyword evidence="8 13" id="KW-0812">Transmembrane</keyword>
<dbReference type="GO" id="GO:0009401">
    <property type="term" value="P:phosphoenolpyruvate-dependent sugar phosphotransferase system"/>
    <property type="evidence" value="ECO:0007669"/>
    <property type="project" value="UniProtKB-KW"/>
</dbReference>
<dbReference type="Gene3D" id="3.40.930.10">
    <property type="entry name" value="Mannitol-specific EII, Chain A"/>
    <property type="match status" value="1"/>
</dbReference>
<keyword evidence="11 13" id="KW-0472">Membrane</keyword>
<dbReference type="InterPro" id="IPR050864">
    <property type="entry name" value="Bacterial_PTS_Sugar_Transport"/>
</dbReference>
<keyword evidence="3" id="KW-1003">Cell membrane</keyword>
<reference evidence="17" key="1">
    <citation type="journal article" date="2014" name="Int. J. Syst. Evol. Microbiol.">
        <title>Complete genome sequence of Corynebacterium casei LMG S-19264T (=DSM 44701T), isolated from a smear-ripened cheese.</title>
        <authorList>
            <consortium name="US DOE Joint Genome Institute (JGI-PGF)"/>
            <person name="Walter F."/>
            <person name="Albersmeier A."/>
            <person name="Kalinowski J."/>
            <person name="Ruckert C."/>
        </authorList>
    </citation>
    <scope>NUCLEOTIDE SEQUENCE</scope>
    <source>
        <strain evidence="17">CGMCC 4.7278</strain>
    </source>
</reference>
<dbReference type="AlphaFoldDB" id="A0A917V6M9"/>
<keyword evidence="2" id="KW-0813">Transport</keyword>
<sequence>MTEPIITPALVALDVDFGGDKQSVITALADLLAANGRATNAATVAEAALTREGQSATGLPGGLAIPHCRSAAVVTPSLCFARLTPPVDFGAPDGPADLVFLIAAPEGAGAEHMKLLSSLARALVRPAFVADLRAAGTKEEVVALVDGVVNPPSAGAAGTGAAGASGAAAGSAGATGAAGAAGSAGSASSPGAGGVAGAASAAGAASPGGAGGSAGQDGQAGAAGSAGTTGAVGAAGAAGAGGADSPNDESASADASGGDKEPLIVAVTACPTGIAHTYMAADSLVAAGERDGVRVVVETQGSSGGTKLSPETIAAAEAVIFATDVGVKDKARFAGKPVVESGVKRAINEPGVMVAEAIAAAHNPNAPRVGGATPTAADTSTKGIGWGTRLRQILLTGVSYMIPFVAAGGLLIALSFLLGGYEISENAKTIVLDNSITDLPAGGLGTYLGAVLFEIGSLAFSFLVPALAGYIAFAIADRPGLAPGFTAGAIAVFVGAGFLGGLVGGLVAGFAALWVGRIPVPTWARGLMPVVIIPLLASLIVGALMFILLGKPLAAATSGLTNWLNSLTGTSAIALGVILGVMMCFDLGGPVNKAAYAFAVAGLNINDNASLRVMAAVMAAGMVPPLAMALSTTLRPKLYTPSERENGVAAWLLGASFISEGAIPFAAADPFRVLPSMMVGGAVTGGLIMATDVTLSAPHGGIFVFFAIGNLIWFVVSLLIGTVIAALCVTVAKEVTRKHPDAPVIAGATTA</sequence>
<dbReference type="InterPro" id="IPR002178">
    <property type="entry name" value="PTS_EIIA_type-2_dom"/>
</dbReference>
<evidence type="ECO:0000256" key="13">
    <source>
        <dbReference type="SAM" id="Phobius"/>
    </source>
</evidence>
<dbReference type="PROSITE" id="PS51094">
    <property type="entry name" value="PTS_EIIA_TYPE_2"/>
    <property type="match status" value="1"/>
</dbReference>
<dbReference type="PANTHER" id="PTHR30505:SF0">
    <property type="entry name" value="FRUCTOSE-LIKE PTS SYSTEM EIIBC COMPONENT-RELATED"/>
    <property type="match status" value="1"/>
</dbReference>
<feature type="transmembrane region" description="Helical" evidence="13">
    <location>
        <begin position="609"/>
        <end position="628"/>
    </location>
</feature>
<dbReference type="EMBL" id="BMMW01000001">
    <property type="protein sequence ID" value="GGK45184.1"/>
    <property type="molecule type" value="Genomic_DNA"/>
</dbReference>
<feature type="transmembrane region" description="Helical" evidence="13">
    <location>
        <begin position="673"/>
        <end position="690"/>
    </location>
</feature>
<evidence type="ECO:0000259" key="15">
    <source>
        <dbReference type="PROSITE" id="PS51099"/>
    </source>
</evidence>
<gene>
    <name evidence="17" type="ORF">GCM10011591_16010</name>
</gene>
<evidence type="ECO:0000256" key="1">
    <source>
        <dbReference type="ARBA" id="ARBA00004429"/>
    </source>
</evidence>
<feature type="domain" description="PTS EIIB type-2" evidence="15">
    <location>
        <begin position="264"/>
        <end position="359"/>
    </location>
</feature>
<keyword evidence="18" id="KW-1185">Reference proteome</keyword>
<dbReference type="GO" id="GO:0016301">
    <property type="term" value="F:kinase activity"/>
    <property type="evidence" value="ECO:0007669"/>
    <property type="project" value="UniProtKB-KW"/>
</dbReference>
<feature type="transmembrane region" description="Helical" evidence="13">
    <location>
        <begin position="702"/>
        <end position="729"/>
    </location>
</feature>
<dbReference type="SUPFAM" id="SSF52794">
    <property type="entry name" value="PTS system IIB component-like"/>
    <property type="match status" value="1"/>
</dbReference>
<keyword evidence="9" id="KW-0418">Kinase</keyword>
<evidence type="ECO:0000256" key="5">
    <source>
        <dbReference type="ARBA" id="ARBA00022597"/>
    </source>
</evidence>
<feature type="compositionally biased region" description="Low complexity" evidence="12">
    <location>
        <begin position="216"/>
        <end position="235"/>
    </location>
</feature>
<dbReference type="CDD" id="cd00211">
    <property type="entry name" value="PTS_IIA_fru"/>
    <property type="match status" value="1"/>
</dbReference>
<dbReference type="InterPro" id="IPR016152">
    <property type="entry name" value="PTrfase/Anion_transptr"/>
</dbReference>
<organism evidence="17 18">
    <name type="scientific">Nocardia camponoti</name>
    <dbReference type="NCBI Taxonomy" id="1616106"/>
    <lineage>
        <taxon>Bacteria</taxon>
        <taxon>Bacillati</taxon>
        <taxon>Actinomycetota</taxon>
        <taxon>Actinomycetes</taxon>
        <taxon>Mycobacteriales</taxon>
        <taxon>Nocardiaceae</taxon>
        <taxon>Nocardia</taxon>
    </lineage>
</organism>
<feature type="compositionally biased region" description="Gly residues" evidence="12">
    <location>
        <begin position="206"/>
        <end position="215"/>
    </location>
</feature>
<dbReference type="GO" id="GO:0022877">
    <property type="term" value="F:protein-N(PI)-phosphohistidine-fructose phosphotransferase system transporter activity"/>
    <property type="evidence" value="ECO:0007669"/>
    <property type="project" value="InterPro"/>
</dbReference>
<feature type="transmembrane region" description="Helical" evidence="13">
    <location>
        <begin position="444"/>
        <end position="473"/>
    </location>
</feature>
<evidence type="ECO:0000259" key="16">
    <source>
        <dbReference type="PROSITE" id="PS51104"/>
    </source>
</evidence>
<dbReference type="RefSeq" id="WP_188828098.1">
    <property type="nucleotide sequence ID" value="NZ_BMMW01000001.1"/>
</dbReference>
<dbReference type="Gene3D" id="3.40.50.2300">
    <property type="match status" value="1"/>
</dbReference>
<dbReference type="Proteomes" id="UP000612956">
    <property type="component" value="Unassembled WGS sequence"/>
</dbReference>
<feature type="region of interest" description="Disordered" evidence="12">
    <location>
        <begin position="206"/>
        <end position="258"/>
    </location>
</feature>
<dbReference type="InterPro" id="IPR013014">
    <property type="entry name" value="PTS_EIIC_2"/>
</dbReference>
<keyword evidence="4" id="KW-0597">Phosphoprotein</keyword>
<dbReference type="InterPro" id="IPR003501">
    <property type="entry name" value="PTS_EIIB_2/3"/>
</dbReference>
<evidence type="ECO:0000256" key="9">
    <source>
        <dbReference type="ARBA" id="ARBA00022777"/>
    </source>
</evidence>
<keyword evidence="10 13" id="KW-1133">Transmembrane helix</keyword>
<keyword evidence="5" id="KW-0762">Sugar transport</keyword>
<evidence type="ECO:0000256" key="2">
    <source>
        <dbReference type="ARBA" id="ARBA00022448"/>
    </source>
</evidence>
<dbReference type="InterPro" id="IPR006327">
    <property type="entry name" value="PTS_IIC_fruc"/>
</dbReference>
<comment type="subcellular location">
    <subcellularLocation>
        <location evidence="1">Cell inner membrane</location>
        <topology evidence="1">Multi-pass membrane protein</topology>
    </subcellularLocation>
</comment>
<evidence type="ECO:0000259" key="14">
    <source>
        <dbReference type="PROSITE" id="PS51094"/>
    </source>
</evidence>
<evidence type="ECO:0000256" key="11">
    <source>
        <dbReference type="ARBA" id="ARBA00023136"/>
    </source>
</evidence>
<feature type="transmembrane region" description="Helical" evidence="13">
    <location>
        <begin position="569"/>
        <end position="588"/>
    </location>
</feature>
<comment type="caution">
    <text evidence="17">The sequence shown here is derived from an EMBL/GenBank/DDBJ whole genome shotgun (WGS) entry which is preliminary data.</text>
</comment>
<dbReference type="GO" id="GO:0090563">
    <property type="term" value="F:protein-phosphocysteine-sugar phosphotransferase activity"/>
    <property type="evidence" value="ECO:0007669"/>
    <property type="project" value="TreeGrafter"/>
</dbReference>
<feature type="transmembrane region" description="Helical" evidence="13">
    <location>
        <begin position="485"/>
        <end position="515"/>
    </location>
</feature>
<reference evidence="17" key="2">
    <citation type="submission" date="2020-09" db="EMBL/GenBank/DDBJ databases">
        <authorList>
            <person name="Sun Q."/>
            <person name="Zhou Y."/>
        </authorList>
    </citation>
    <scope>NUCLEOTIDE SEQUENCE</scope>
    <source>
        <strain evidence="17">CGMCC 4.7278</strain>
    </source>
</reference>
<dbReference type="PROSITE" id="PS51104">
    <property type="entry name" value="PTS_EIIC_TYPE_2"/>
    <property type="match status" value="1"/>
</dbReference>
<accession>A0A917V6M9</accession>
<dbReference type="Pfam" id="PF02302">
    <property type="entry name" value="PTS_IIB"/>
    <property type="match status" value="1"/>
</dbReference>
<evidence type="ECO:0000256" key="8">
    <source>
        <dbReference type="ARBA" id="ARBA00022692"/>
    </source>
</evidence>
<dbReference type="InterPro" id="IPR013011">
    <property type="entry name" value="PTS_EIIB_2"/>
</dbReference>
<evidence type="ECO:0000313" key="18">
    <source>
        <dbReference type="Proteomes" id="UP000612956"/>
    </source>
</evidence>
<dbReference type="NCBIfam" id="TIGR01427">
    <property type="entry name" value="PTS_IIC_fructo"/>
    <property type="match status" value="1"/>
</dbReference>
<protein>
    <recommendedName>
        <fullName evidence="19">PTS lactose transporter subunit IIC</fullName>
    </recommendedName>
</protein>
<feature type="transmembrane region" description="Helical" evidence="13">
    <location>
        <begin position="527"/>
        <end position="549"/>
    </location>
</feature>
<dbReference type="InterPro" id="IPR036095">
    <property type="entry name" value="PTS_EIIB-like_sf"/>
</dbReference>
<evidence type="ECO:0000313" key="17">
    <source>
        <dbReference type="EMBL" id="GGK45184.1"/>
    </source>
</evidence>
<evidence type="ECO:0000256" key="7">
    <source>
        <dbReference type="ARBA" id="ARBA00022683"/>
    </source>
</evidence>
<keyword evidence="7" id="KW-0598">Phosphotransferase system</keyword>
<name>A0A917V6M9_9NOCA</name>
<keyword evidence="6" id="KW-0808">Transferase</keyword>
<dbReference type="Pfam" id="PF00359">
    <property type="entry name" value="PTS_EIIA_2"/>
    <property type="match status" value="1"/>
</dbReference>
<dbReference type="CDD" id="cd05569">
    <property type="entry name" value="PTS_IIB_fructose"/>
    <property type="match status" value="1"/>
</dbReference>
<feature type="domain" description="PTS EIIC type-2" evidence="16">
    <location>
        <begin position="390"/>
        <end position="742"/>
    </location>
</feature>
<dbReference type="SUPFAM" id="SSF55804">
    <property type="entry name" value="Phoshotransferase/anion transport protein"/>
    <property type="match status" value="1"/>
</dbReference>
<evidence type="ECO:0000256" key="3">
    <source>
        <dbReference type="ARBA" id="ARBA00022475"/>
    </source>
</evidence>
<dbReference type="GO" id="GO:0005886">
    <property type="term" value="C:plasma membrane"/>
    <property type="evidence" value="ECO:0007669"/>
    <property type="project" value="UniProtKB-SubCell"/>
</dbReference>
<dbReference type="GO" id="GO:0005351">
    <property type="term" value="F:carbohydrate:proton symporter activity"/>
    <property type="evidence" value="ECO:0007669"/>
    <property type="project" value="InterPro"/>
</dbReference>
<dbReference type="NCBIfam" id="TIGR00829">
    <property type="entry name" value="FRU"/>
    <property type="match status" value="1"/>
</dbReference>